<dbReference type="Pfam" id="PF01232">
    <property type="entry name" value="Mannitol_dh"/>
    <property type="match status" value="1"/>
</dbReference>
<dbReference type="PROSITE" id="PS00974">
    <property type="entry name" value="MANNITOL_DHGENASE"/>
    <property type="match status" value="1"/>
</dbReference>
<name>A0ABU8XM87_9PROT</name>
<dbReference type="Gene3D" id="1.10.1040.10">
    <property type="entry name" value="N-(1-d-carboxylethyl)-l-norvaline Dehydrogenase, domain 2"/>
    <property type="match status" value="1"/>
</dbReference>
<organism evidence="5 6">
    <name type="scientific">Benzoatithermus flavus</name>
    <dbReference type="NCBI Taxonomy" id="3108223"/>
    <lineage>
        <taxon>Bacteria</taxon>
        <taxon>Pseudomonadati</taxon>
        <taxon>Pseudomonadota</taxon>
        <taxon>Alphaproteobacteria</taxon>
        <taxon>Geminicoccales</taxon>
        <taxon>Geminicoccaceae</taxon>
        <taxon>Benzoatithermus</taxon>
    </lineage>
</organism>
<keyword evidence="2" id="KW-0520">NAD</keyword>
<dbReference type="InterPro" id="IPR023027">
    <property type="entry name" value="Mannitol_DH_CS"/>
</dbReference>
<dbReference type="Gene3D" id="3.40.50.720">
    <property type="entry name" value="NAD(P)-binding Rossmann-like Domain"/>
    <property type="match status" value="1"/>
</dbReference>
<proteinExistence type="predicted"/>
<dbReference type="GO" id="GO:0016491">
    <property type="term" value="F:oxidoreductase activity"/>
    <property type="evidence" value="ECO:0007669"/>
    <property type="project" value="UniProtKB-KW"/>
</dbReference>
<dbReference type="SUPFAM" id="SSF48179">
    <property type="entry name" value="6-phosphogluconate dehydrogenase C-terminal domain-like"/>
    <property type="match status" value="1"/>
</dbReference>
<sequence>MVALNRTTLGELPERIARPAYDRGRVTVGIAHVSVGNFHRAHQAVYVDRCLALPGHEGWGICGIGVVDSETERAKAESFKRQDGLYTLTVFPPKGEPTSAVIGSIVDYVFAPADPTAALARLSDPAIRIVSLTITEGGYNMDEGTGAFRLDAPDVAHDLAHPGRPRTAFGLIVEALAQRRAAGVPPFTVLSCDNLRHNGDVARRAVLSFADAREPALAAWIEANVTFPNGMVDRITPAVPPADMRRLNALTGVDDEVPVFAEDFIQWVLEDRFCNGRPQLEAVGVQFTDDVSAYEQIKLRMLNATHIMLSYPGQLGGYRFVHEAMADPRILAHLRAFLDRDTIPLLKAPPGMPLERYRDIVLERFANPAINDQLARLTSDSCSKIPVFLGDTIEACLTQGRDHRRLAFLLAAFARYLAGVDDRGVPFEPLEPHLTEDDRRLVHAPDPTAPLRIHTLSGLRLERSPAFVADFVRYRAMIAEKGTLATVAALNG</sequence>
<dbReference type="RefSeq" id="WP_418158015.1">
    <property type="nucleotide sequence ID" value="NZ_JBBLZC010000002.1"/>
</dbReference>
<dbReference type="InterPro" id="IPR050988">
    <property type="entry name" value="Mannitol_DH/Oxidoreductase"/>
</dbReference>
<evidence type="ECO:0000256" key="1">
    <source>
        <dbReference type="ARBA" id="ARBA00023002"/>
    </source>
</evidence>
<dbReference type="EMBL" id="JBBLZC010000002">
    <property type="protein sequence ID" value="MEK0082166.1"/>
    <property type="molecule type" value="Genomic_DNA"/>
</dbReference>
<evidence type="ECO:0000259" key="3">
    <source>
        <dbReference type="Pfam" id="PF01232"/>
    </source>
</evidence>
<dbReference type="Proteomes" id="UP001375743">
    <property type="component" value="Unassembled WGS sequence"/>
</dbReference>
<comment type="caution">
    <text evidence="5">The sequence shown here is derived from an EMBL/GenBank/DDBJ whole genome shotgun (WGS) entry which is preliminary data.</text>
</comment>
<dbReference type="Pfam" id="PF08125">
    <property type="entry name" value="Mannitol_dh_C"/>
    <property type="match status" value="1"/>
</dbReference>
<dbReference type="PANTHER" id="PTHR43362">
    <property type="entry name" value="MANNITOL DEHYDROGENASE DSF1-RELATED"/>
    <property type="match status" value="1"/>
</dbReference>
<dbReference type="PANTHER" id="PTHR43362:SF1">
    <property type="entry name" value="MANNITOL DEHYDROGENASE 2-RELATED"/>
    <property type="match status" value="1"/>
</dbReference>
<evidence type="ECO:0000259" key="4">
    <source>
        <dbReference type="Pfam" id="PF08125"/>
    </source>
</evidence>
<feature type="domain" description="Mannitol dehydrogenase C-terminal" evidence="4">
    <location>
        <begin position="290"/>
        <end position="472"/>
    </location>
</feature>
<dbReference type="InterPro" id="IPR036291">
    <property type="entry name" value="NAD(P)-bd_dom_sf"/>
</dbReference>
<feature type="domain" description="Mannitol dehydrogenase N-terminal" evidence="3">
    <location>
        <begin position="30"/>
        <end position="281"/>
    </location>
</feature>
<evidence type="ECO:0000256" key="2">
    <source>
        <dbReference type="ARBA" id="ARBA00023027"/>
    </source>
</evidence>
<accession>A0ABU8XM87</accession>
<reference evidence="5 6" key="1">
    <citation type="submission" date="2024-01" db="EMBL/GenBank/DDBJ databases">
        <title>Multi-omics insights into the function and evolution of sodium benzoate biodegradation pathways in Benzoatithermus flavus gen. nov., sp. nov. from hot spring.</title>
        <authorList>
            <person name="Hu C.-J."/>
            <person name="Li W.-J."/>
        </authorList>
    </citation>
    <scope>NUCLEOTIDE SEQUENCE [LARGE SCALE GENOMIC DNA]</scope>
    <source>
        <strain evidence="5 6">SYSU G07066</strain>
    </source>
</reference>
<dbReference type="InterPro" id="IPR000669">
    <property type="entry name" value="Mannitol_DH"/>
</dbReference>
<keyword evidence="6" id="KW-1185">Reference proteome</keyword>
<dbReference type="InterPro" id="IPR008927">
    <property type="entry name" value="6-PGluconate_DH-like_C_sf"/>
</dbReference>
<dbReference type="SUPFAM" id="SSF51735">
    <property type="entry name" value="NAD(P)-binding Rossmann-fold domains"/>
    <property type="match status" value="1"/>
</dbReference>
<dbReference type="PRINTS" id="PR00084">
    <property type="entry name" value="MTLDHDRGNASE"/>
</dbReference>
<evidence type="ECO:0000313" key="6">
    <source>
        <dbReference type="Proteomes" id="UP001375743"/>
    </source>
</evidence>
<dbReference type="EC" id="1.1.1.-" evidence="5"/>
<protein>
    <submittedName>
        <fullName evidence="5">Mannitol dehydrogenase family protein</fullName>
        <ecNumber evidence="5">1.1.1.-</ecNumber>
    </submittedName>
</protein>
<dbReference type="InterPro" id="IPR013131">
    <property type="entry name" value="Mannitol_DH_N"/>
</dbReference>
<gene>
    <name evidence="5" type="ORF">U1T56_03305</name>
</gene>
<keyword evidence="1 5" id="KW-0560">Oxidoreductase</keyword>
<evidence type="ECO:0000313" key="5">
    <source>
        <dbReference type="EMBL" id="MEK0082166.1"/>
    </source>
</evidence>
<dbReference type="InterPro" id="IPR013328">
    <property type="entry name" value="6PGD_dom2"/>
</dbReference>
<dbReference type="InterPro" id="IPR013118">
    <property type="entry name" value="Mannitol_DH_C"/>
</dbReference>